<dbReference type="AlphaFoldDB" id="A0A8D8ZLU6"/>
<proteinExistence type="predicted"/>
<evidence type="ECO:0000313" key="1">
    <source>
        <dbReference type="EMBL" id="CAG6749305.1"/>
    </source>
</evidence>
<accession>A0A8D8ZLU6</accession>
<reference evidence="1" key="1">
    <citation type="submission" date="2021-05" db="EMBL/GenBank/DDBJ databases">
        <authorList>
            <person name="Alioto T."/>
            <person name="Alioto T."/>
            <person name="Gomez Garrido J."/>
        </authorList>
    </citation>
    <scope>NUCLEOTIDE SEQUENCE</scope>
</reference>
<organism evidence="1">
    <name type="scientific">Cacopsylla melanoneura</name>
    <dbReference type="NCBI Taxonomy" id="428564"/>
    <lineage>
        <taxon>Eukaryota</taxon>
        <taxon>Metazoa</taxon>
        <taxon>Ecdysozoa</taxon>
        <taxon>Arthropoda</taxon>
        <taxon>Hexapoda</taxon>
        <taxon>Insecta</taxon>
        <taxon>Pterygota</taxon>
        <taxon>Neoptera</taxon>
        <taxon>Paraneoptera</taxon>
        <taxon>Hemiptera</taxon>
        <taxon>Sternorrhyncha</taxon>
        <taxon>Psylloidea</taxon>
        <taxon>Psyllidae</taxon>
        <taxon>Psyllinae</taxon>
        <taxon>Cacopsylla</taxon>
    </lineage>
</organism>
<dbReference type="EMBL" id="HBUF01522590">
    <property type="protein sequence ID" value="CAG6749305.1"/>
    <property type="molecule type" value="Transcribed_RNA"/>
</dbReference>
<name>A0A8D8ZLU6_9HEMI</name>
<protein>
    <submittedName>
        <fullName evidence="1">Uncharacterized protein</fullName>
    </submittedName>
</protein>
<sequence length="112" mass="12604">MFQMIHLQALRNHTTFLESVVLGLWQRRTAVLWAARGHRLVNGHGKFSSRRLHGLDCSPKTSVVEFSSRTDTSLRQHIVNLDSSRTLSLFLASTISVASWNQSVLSARMSVV</sequence>